<name>A0A5B7HJH2_PORTR</name>
<accession>A0A5B7HJH2</accession>
<comment type="caution">
    <text evidence="2">The sequence shown here is derived from an EMBL/GenBank/DDBJ whole genome shotgun (WGS) entry which is preliminary data.</text>
</comment>
<evidence type="ECO:0000256" key="1">
    <source>
        <dbReference type="SAM" id="MobiDB-lite"/>
    </source>
</evidence>
<dbReference type="EMBL" id="VSRR010029844">
    <property type="protein sequence ID" value="MPC69695.1"/>
    <property type="molecule type" value="Genomic_DNA"/>
</dbReference>
<evidence type="ECO:0000313" key="3">
    <source>
        <dbReference type="Proteomes" id="UP000324222"/>
    </source>
</evidence>
<evidence type="ECO:0000313" key="2">
    <source>
        <dbReference type="EMBL" id="MPC69695.1"/>
    </source>
</evidence>
<proteinExistence type="predicted"/>
<gene>
    <name evidence="2" type="ORF">E2C01_063926</name>
</gene>
<feature type="region of interest" description="Disordered" evidence="1">
    <location>
        <begin position="1"/>
        <end position="34"/>
    </location>
</feature>
<keyword evidence="3" id="KW-1185">Reference proteome</keyword>
<dbReference type="Proteomes" id="UP000324222">
    <property type="component" value="Unassembled WGS sequence"/>
</dbReference>
<sequence>MACGENNEAVATGAAQGGQPQTSEGQGTQGRLLSAHGRQPVARWVKGQVHECVCNYRILAARWVEWVGKY</sequence>
<reference evidence="2 3" key="1">
    <citation type="submission" date="2019-05" db="EMBL/GenBank/DDBJ databases">
        <title>Another draft genome of Portunus trituberculatus and its Hox gene families provides insights of decapod evolution.</title>
        <authorList>
            <person name="Jeong J.-H."/>
            <person name="Song I."/>
            <person name="Kim S."/>
            <person name="Choi T."/>
            <person name="Kim D."/>
            <person name="Ryu S."/>
            <person name="Kim W."/>
        </authorList>
    </citation>
    <scope>NUCLEOTIDE SEQUENCE [LARGE SCALE GENOMIC DNA]</scope>
    <source>
        <tissue evidence="2">Muscle</tissue>
    </source>
</reference>
<feature type="compositionally biased region" description="Polar residues" evidence="1">
    <location>
        <begin position="18"/>
        <end position="31"/>
    </location>
</feature>
<protein>
    <submittedName>
        <fullName evidence="2">Uncharacterized protein</fullName>
    </submittedName>
</protein>
<dbReference type="AlphaFoldDB" id="A0A5B7HJH2"/>
<organism evidence="2 3">
    <name type="scientific">Portunus trituberculatus</name>
    <name type="common">Swimming crab</name>
    <name type="synonym">Neptunus trituberculatus</name>
    <dbReference type="NCBI Taxonomy" id="210409"/>
    <lineage>
        <taxon>Eukaryota</taxon>
        <taxon>Metazoa</taxon>
        <taxon>Ecdysozoa</taxon>
        <taxon>Arthropoda</taxon>
        <taxon>Crustacea</taxon>
        <taxon>Multicrustacea</taxon>
        <taxon>Malacostraca</taxon>
        <taxon>Eumalacostraca</taxon>
        <taxon>Eucarida</taxon>
        <taxon>Decapoda</taxon>
        <taxon>Pleocyemata</taxon>
        <taxon>Brachyura</taxon>
        <taxon>Eubrachyura</taxon>
        <taxon>Portunoidea</taxon>
        <taxon>Portunidae</taxon>
        <taxon>Portuninae</taxon>
        <taxon>Portunus</taxon>
    </lineage>
</organism>